<dbReference type="Proteomes" id="UP000284403">
    <property type="component" value="Unassembled WGS sequence"/>
</dbReference>
<sequence length="177" mass="18825">KLDAAEVAMNDMAVPEEAEELPTAVTELEEEAATALPKKKGRSRKLDVAEVAMNDMAVPEEAEELPTAVTELEEAAATALPKKKGRSRKLDAAALKKGGSGKKQKLSKKALREAKKRAKEEKRKQAMKKKGQVDENVMEAMNAEATSLEEVAKGARSAGCTACKYTVSLRVGGGGGE</sequence>
<dbReference type="GeneID" id="40314893"/>
<dbReference type="RefSeq" id="XP_029231647.1">
    <property type="nucleotide sequence ID" value="XM_029368220.1"/>
</dbReference>
<organism evidence="2 3">
    <name type="scientific">Trypanosoma conorhini</name>
    <dbReference type="NCBI Taxonomy" id="83891"/>
    <lineage>
        <taxon>Eukaryota</taxon>
        <taxon>Discoba</taxon>
        <taxon>Euglenozoa</taxon>
        <taxon>Kinetoplastea</taxon>
        <taxon>Metakinetoplastina</taxon>
        <taxon>Trypanosomatida</taxon>
        <taxon>Trypanosomatidae</taxon>
        <taxon>Trypanosoma</taxon>
    </lineage>
</organism>
<feature type="region of interest" description="Disordered" evidence="1">
    <location>
        <begin position="76"/>
        <end position="134"/>
    </location>
</feature>
<accession>A0A3R7PJY6</accession>
<dbReference type="EMBL" id="MKKU01000042">
    <property type="protein sequence ID" value="RNF26441.1"/>
    <property type="molecule type" value="Genomic_DNA"/>
</dbReference>
<dbReference type="AlphaFoldDB" id="A0A3R7PJY6"/>
<proteinExistence type="predicted"/>
<reference evidence="2 3" key="1">
    <citation type="journal article" date="2018" name="BMC Genomics">
        <title>Genomic comparison of Trypanosoma conorhini and Trypanosoma rangeli to Trypanosoma cruzi strains of high and low virulence.</title>
        <authorList>
            <person name="Bradwell K.R."/>
            <person name="Koparde V.N."/>
            <person name="Matveyev A.V."/>
            <person name="Serrano M.G."/>
            <person name="Alves J.M."/>
            <person name="Parikh H."/>
            <person name="Huang B."/>
            <person name="Lee V."/>
            <person name="Espinosa-Alvarez O."/>
            <person name="Ortiz P.A."/>
            <person name="Costa-Martins A.G."/>
            <person name="Teixeira M.M."/>
            <person name="Buck G.A."/>
        </authorList>
    </citation>
    <scope>NUCLEOTIDE SEQUENCE [LARGE SCALE GENOMIC DNA]</scope>
    <source>
        <strain evidence="2 3">025E</strain>
    </source>
</reference>
<feature type="compositionally biased region" description="Basic residues" evidence="1">
    <location>
        <begin position="99"/>
        <end position="109"/>
    </location>
</feature>
<name>A0A3R7PJY6_9TRYP</name>
<evidence type="ECO:0000313" key="2">
    <source>
        <dbReference type="EMBL" id="RNF26441.1"/>
    </source>
</evidence>
<evidence type="ECO:0000256" key="1">
    <source>
        <dbReference type="SAM" id="MobiDB-lite"/>
    </source>
</evidence>
<protein>
    <submittedName>
        <fullName evidence="2">Uncharacterized protein</fullName>
    </submittedName>
</protein>
<comment type="caution">
    <text evidence="2">The sequence shown here is derived from an EMBL/GenBank/DDBJ whole genome shotgun (WGS) entry which is preliminary data.</text>
</comment>
<keyword evidence="3" id="KW-1185">Reference proteome</keyword>
<evidence type="ECO:0000313" key="3">
    <source>
        <dbReference type="Proteomes" id="UP000284403"/>
    </source>
</evidence>
<feature type="non-terminal residue" evidence="2">
    <location>
        <position position="1"/>
    </location>
</feature>
<feature type="compositionally biased region" description="Basic and acidic residues" evidence="1">
    <location>
        <begin position="110"/>
        <end position="124"/>
    </location>
</feature>
<gene>
    <name evidence="2" type="ORF">Tco025E_01282</name>
</gene>